<comment type="caution">
    <text evidence="5">The sequence shown here is derived from an EMBL/GenBank/DDBJ whole genome shotgun (WGS) entry which is preliminary data.</text>
</comment>
<dbReference type="EMBL" id="LLXJ01007470">
    <property type="protein sequence ID" value="PKB93689.1"/>
    <property type="molecule type" value="Genomic_DNA"/>
</dbReference>
<feature type="domain" description="Crinkler effector protein N-terminal" evidence="4">
    <location>
        <begin position="3"/>
        <end position="98"/>
    </location>
</feature>
<dbReference type="VEuPathDB" id="FungiDB:RhiirA1_421852"/>
<accession>A0A2N0NGJ2</accession>
<dbReference type="Proteomes" id="UP000232722">
    <property type="component" value="Unassembled WGS sequence"/>
</dbReference>
<reference evidence="5 6" key="2">
    <citation type="submission" date="2017-09" db="EMBL/GenBank/DDBJ databases">
        <title>Extensive intraspecific genome diversity in a model arbuscular mycorrhizal fungus.</title>
        <authorList>
            <person name="Chen E.C."/>
            <person name="Morin E."/>
            <person name="Beaudet D."/>
            <person name="Noel J."/>
            <person name="Ndikumana S."/>
            <person name="Charron P."/>
            <person name="St-Onge C."/>
            <person name="Giorgi J."/>
            <person name="Grigoriev I.V."/>
            <person name="Roux C."/>
            <person name="Martin F.M."/>
            <person name="Corradi N."/>
        </authorList>
    </citation>
    <scope>NUCLEOTIDE SEQUENCE [LARGE SCALE GENOMIC DNA]</scope>
    <source>
        <strain evidence="5 6">A5</strain>
    </source>
</reference>
<protein>
    <recommendedName>
        <fullName evidence="4">Crinkler effector protein N-terminal domain-containing protein</fullName>
    </recommendedName>
</protein>
<evidence type="ECO:0000313" key="6">
    <source>
        <dbReference type="Proteomes" id="UP000232722"/>
    </source>
</evidence>
<dbReference type="AlphaFoldDB" id="A0A2N0NGJ2"/>
<dbReference type="VEuPathDB" id="FungiDB:FUN_005214"/>
<dbReference type="VEuPathDB" id="FungiDB:RhiirFUN_023635"/>
<dbReference type="GO" id="GO:0043657">
    <property type="term" value="C:host cell"/>
    <property type="evidence" value="ECO:0007669"/>
    <property type="project" value="UniProtKB-SubCell"/>
</dbReference>
<sequence length="134" mass="15151">MVFCLVQGDAIKNSFPIDISSHTTVGHLKKAIKDEKQNAFIGIDADKLTLWRVDIVQTKENQEMTIKEHKGVELHSFESVGTHFQDVPLSTNIRIIVQPLLPATTGKCLPMVYLSNKKFAVTKYRVCSDLFFSR</sequence>
<evidence type="ECO:0000256" key="3">
    <source>
        <dbReference type="ARBA" id="ARBA00022525"/>
    </source>
</evidence>
<proteinExistence type="predicted"/>
<evidence type="ECO:0000256" key="2">
    <source>
        <dbReference type="ARBA" id="ARBA00004613"/>
    </source>
</evidence>
<evidence type="ECO:0000313" key="5">
    <source>
        <dbReference type="EMBL" id="PKB93689.1"/>
    </source>
</evidence>
<dbReference type="GO" id="GO:0005576">
    <property type="term" value="C:extracellular region"/>
    <property type="evidence" value="ECO:0007669"/>
    <property type="project" value="UniProtKB-SubCell"/>
</dbReference>
<evidence type="ECO:0000259" key="4">
    <source>
        <dbReference type="Pfam" id="PF20147"/>
    </source>
</evidence>
<reference evidence="5 6" key="1">
    <citation type="submission" date="2016-04" db="EMBL/GenBank/DDBJ databases">
        <title>Genome analyses suggest a sexual origin of heterokaryosis in a supposedly ancient asexual fungus.</title>
        <authorList>
            <person name="Ropars J."/>
            <person name="Sedzielewska K."/>
            <person name="Noel J."/>
            <person name="Charron P."/>
            <person name="Farinelli L."/>
            <person name="Marton T."/>
            <person name="Kruger M."/>
            <person name="Pelin A."/>
            <person name="Brachmann A."/>
            <person name="Corradi N."/>
        </authorList>
    </citation>
    <scope>NUCLEOTIDE SEQUENCE [LARGE SCALE GENOMIC DNA]</scope>
    <source>
        <strain evidence="5 6">A5</strain>
    </source>
</reference>
<dbReference type="InterPro" id="IPR045379">
    <property type="entry name" value="Crinkler_N"/>
</dbReference>
<dbReference type="Pfam" id="PF20147">
    <property type="entry name" value="Crinkler"/>
    <property type="match status" value="1"/>
</dbReference>
<gene>
    <name evidence="5" type="ORF">RhiirA5_440593</name>
</gene>
<comment type="subcellular location">
    <subcellularLocation>
        <location evidence="1">Host cell</location>
    </subcellularLocation>
    <subcellularLocation>
        <location evidence="2">Secreted</location>
    </subcellularLocation>
</comment>
<evidence type="ECO:0000256" key="1">
    <source>
        <dbReference type="ARBA" id="ARBA00004340"/>
    </source>
</evidence>
<organism evidence="5 6">
    <name type="scientific">Rhizophagus irregularis</name>
    <dbReference type="NCBI Taxonomy" id="588596"/>
    <lineage>
        <taxon>Eukaryota</taxon>
        <taxon>Fungi</taxon>
        <taxon>Fungi incertae sedis</taxon>
        <taxon>Mucoromycota</taxon>
        <taxon>Glomeromycotina</taxon>
        <taxon>Glomeromycetes</taxon>
        <taxon>Glomerales</taxon>
        <taxon>Glomeraceae</taxon>
        <taxon>Rhizophagus</taxon>
    </lineage>
</organism>
<name>A0A2N0NGJ2_9GLOM</name>
<keyword evidence="3" id="KW-0964">Secreted</keyword>